<feature type="domain" description="HD" evidence="1">
    <location>
        <begin position="20"/>
        <end position="99"/>
    </location>
</feature>
<organism evidence="2 3">
    <name type="scientific">Protofrankia coriariae</name>
    <dbReference type="NCBI Taxonomy" id="1562887"/>
    <lineage>
        <taxon>Bacteria</taxon>
        <taxon>Bacillati</taxon>
        <taxon>Actinomycetota</taxon>
        <taxon>Actinomycetes</taxon>
        <taxon>Frankiales</taxon>
        <taxon>Frankiaceae</taxon>
        <taxon>Protofrankia</taxon>
    </lineage>
</organism>
<proteinExistence type="predicted"/>
<accession>A0ABR5F4M5</accession>
<dbReference type="SUPFAM" id="SSF109604">
    <property type="entry name" value="HD-domain/PDEase-like"/>
    <property type="match status" value="1"/>
</dbReference>
<reference evidence="2 3" key="1">
    <citation type="submission" date="2014-12" db="EMBL/GenBank/DDBJ databases">
        <title>Frankia sp. BMG5.1 draft genome.</title>
        <authorList>
            <person name="Gtari M."/>
            <person name="Ghodhbane-Gtari F."/>
            <person name="Nouioui I."/>
            <person name="Ktari A."/>
            <person name="Hezbri K."/>
            <person name="Mimouni W."/>
            <person name="Sbissi I."/>
            <person name="Ayari A."/>
            <person name="Yamanaka T."/>
            <person name="Normand P."/>
            <person name="Tisa L.S."/>
            <person name="Boudabous A."/>
        </authorList>
    </citation>
    <scope>NUCLEOTIDE SEQUENCE [LARGE SCALE GENOMIC DNA]</scope>
    <source>
        <strain evidence="2 3">BMG5.1</strain>
    </source>
</reference>
<protein>
    <submittedName>
        <fullName evidence="2">Phosphohydrolase</fullName>
    </submittedName>
</protein>
<dbReference type="EMBL" id="JWIO01000014">
    <property type="protein sequence ID" value="KLL11629.1"/>
    <property type="molecule type" value="Genomic_DNA"/>
</dbReference>
<dbReference type="Pfam" id="PF01966">
    <property type="entry name" value="HD"/>
    <property type="match status" value="1"/>
</dbReference>
<dbReference type="Proteomes" id="UP000035425">
    <property type="component" value="Unassembled WGS sequence"/>
</dbReference>
<name>A0ABR5F4M5_9ACTN</name>
<dbReference type="Gene3D" id="1.10.3210.10">
    <property type="entry name" value="Hypothetical protein af1432"/>
    <property type="match status" value="1"/>
</dbReference>
<sequence length="184" mass="20226">MDVVAAERLASELLAPLGDRWAHVQAVAARAREAAAAVDPEERDLLVTAAWLHDIGYAPAVGLLRFHPADGARFLQQRPDVSRRLCALVAHHSCARIEAEERGLSDVLASWELEESPVMDALVFADMTTGPRGQRFTFTERVEEIFSRYGEGSVVHRSIARARPLLGVSIDRTLHRLAVAGQPM</sequence>
<evidence type="ECO:0000313" key="2">
    <source>
        <dbReference type="EMBL" id="KLL11629.1"/>
    </source>
</evidence>
<keyword evidence="3" id="KW-1185">Reference proteome</keyword>
<comment type="caution">
    <text evidence="2">The sequence shown here is derived from an EMBL/GenBank/DDBJ whole genome shotgun (WGS) entry which is preliminary data.</text>
</comment>
<dbReference type="InterPro" id="IPR006674">
    <property type="entry name" value="HD_domain"/>
</dbReference>
<gene>
    <name evidence="2" type="ORF">FrCorBMG51_11260</name>
</gene>
<evidence type="ECO:0000313" key="3">
    <source>
        <dbReference type="Proteomes" id="UP000035425"/>
    </source>
</evidence>
<dbReference type="RefSeq" id="WP_047223040.1">
    <property type="nucleotide sequence ID" value="NZ_JWIO01000014.1"/>
</dbReference>
<evidence type="ECO:0000259" key="1">
    <source>
        <dbReference type="Pfam" id="PF01966"/>
    </source>
</evidence>